<dbReference type="HOGENOM" id="CLU_039484_1_0_6"/>
<dbReference type="GO" id="GO:0051537">
    <property type="term" value="F:2 iron, 2 sulfur cluster binding"/>
    <property type="evidence" value="ECO:0007669"/>
    <property type="project" value="UniProtKB-KW"/>
</dbReference>
<dbReference type="InterPro" id="IPR050584">
    <property type="entry name" value="Cholesterol_7-desaturase"/>
</dbReference>
<gene>
    <name evidence="7" type="ordered locus">HCH_05525</name>
</gene>
<dbReference type="KEGG" id="hch:HCH_05525"/>
<feature type="domain" description="Rieske" evidence="6">
    <location>
        <begin position="16"/>
        <end position="116"/>
    </location>
</feature>
<dbReference type="PANTHER" id="PTHR21266:SF60">
    <property type="entry name" value="3-KETOSTEROID-9-ALPHA-MONOOXYGENASE, OXYGENASE COMPONENT"/>
    <property type="match status" value="1"/>
</dbReference>
<evidence type="ECO:0000259" key="6">
    <source>
        <dbReference type="PROSITE" id="PS51296"/>
    </source>
</evidence>
<dbReference type="Pfam" id="PF00355">
    <property type="entry name" value="Rieske"/>
    <property type="match status" value="1"/>
</dbReference>
<dbReference type="Proteomes" id="UP000000238">
    <property type="component" value="Chromosome"/>
</dbReference>
<dbReference type="eggNOG" id="COG4638">
    <property type="taxonomic scope" value="Bacteria"/>
</dbReference>
<dbReference type="PROSITE" id="PS51296">
    <property type="entry name" value="RIESKE"/>
    <property type="match status" value="1"/>
</dbReference>
<keyword evidence="2" id="KW-0479">Metal-binding</keyword>
<name>Q2SAY7_HAHCH</name>
<dbReference type="InterPro" id="IPR036922">
    <property type="entry name" value="Rieske_2Fe-2S_sf"/>
</dbReference>
<sequence>MSAPEGFPYSGVTDGWFPLLPAAKLRNKPIAASLLGEALVLARLEGMACAFQDRCPHRLIPLSQGNICNNRLACRYHGWEFDATGRLRHTPGAAECGARATLQSYALQERDGLIWGSLKPASAESLVGFSELPGYVWTQAYRRIHCSLFHTIENFLDPCHTPYIHQGLLRSQGPQQMQIEQTVSADGFDTHYKLTQKQNGWINRLFDPGVDQNVARFKLPGLVELDYLKNGRLLFRSALYFVPHSAEVTGIFVRLYAPRSWMPAALRFALFKPFAHMLYLQDKQILEQQQLAQQTHGERYLFSHTDVAARALWALLHGQSPSPSALKELNFQTTP</sequence>
<dbReference type="AlphaFoldDB" id="Q2SAY7"/>
<dbReference type="Gene3D" id="2.102.10.10">
    <property type="entry name" value="Rieske [2Fe-2S] iron-sulphur domain"/>
    <property type="match status" value="1"/>
</dbReference>
<keyword evidence="8" id="KW-1185">Reference proteome</keyword>
<dbReference type="SUPFAM" id="SSF55961">
    <property type="entry name" value="Bet v1-like"/>
    <property type="match status" value="1"/>
</dbReference>
<evidence type="ECO:0000256" key="5">
    <source>
        <dbReference type="ARBA" id="ARBA00023014"/>
    </source>
</evidence>
<evidence type="ECO:0000313" key="7">
    <source>
        <dbReference type="EMBL" id="ABC32187.1"/>
    </source>
</evidence>
<dbReference type="Gene3D" id="3.90.380.10">
    <property type="entry name" value="Naphthalene 1,2-dioxygenase Alpha Subunit, Chain A, domain 1"/>
    <property type="match status" value="1"/>
</dbReference>
<dbReference type="InterPro" id="IPR044043">
    <property type="entry name" value="VanA_C_cat"/>
</dbReference>
<dbReference type="RefSeq" id="WP_011399250.1">
    <property type="nucleotide sequence ID" value="NC_007645.1"/>
</dbReference>
<dbReference type="EMBL" id="CP000155">
    <property type="protein sequence ID" value="ABC32187.1"/>
    <property type="molecule type" value="Genomic_DNA"/>
</dbReference>
<keyword evidence="4" id="KW-0408">Iron</keyword>
<dbReference type="STRING" id="349521.HCH_05525"/>
<dbReference type="InterPro" id="IPR017941">
    <property type="entry name" value="Rieske_2Fe-2S"/>
</dbReference>
<keyword evidence="5" id="KW-0411">Iron-sulfur</keyword>
<evidence type="ECO:0000313" key="8">
    <source>
        <dbReference type="Proteomes" id="UP000000238"/>
    </source>
</evidence>
<evidence type="ECO:0000256" key="1">
    <source>
        <dbReference type="ARBA" id="ARBA00022714"/>
    </source>
</evidence>
<dbReference type="GO" id="GO:0051213">
    <property type="term" value="F:dioxygenase activity"/>
    <property type="evidence" value="ECO:0007669"/>
    <property type="project" value="UniProtKB-KW"/>
</dbReference>
<keyword evidence="1" id="KW-0001">2Fe-2S</keyword>
<dbReference type="OrthoDB" id="9769355at2"/>
<reference evidence="7 8" key="1">
    <citation type="journal article" date="2005" name="Nucleic Acids Res.">
        <title>Genomic blueprint of Hahella chejuensis, a marine microbe producing an algicidal agent.</title>
        <authorList>
            <person name="Jeong H."/>
            <person name="Yim J.H."/>
            <person name="Lee C."/>
            <person name="Choi S.-H."/>
            <person name="Park Y.K."/>
            <person name="Yoon S.H."/>
            <person name="Hur C.-G."/>
            <person name="Kang H.-Y."/>
            <person name="Kim D."/>
            <person name="Lee H.H."/>
            <person name="Park K.H."/>
            <person name="Park S.-H."/>
            <person name="Park H.-S."/>
            <person name="Lee H.K."/>
            <person name="Oh T.K."/>
            <person name="Kim J.F."/>
        </authorList>
    </citation>
    <scope>NUCLEOTIDE SEQUENCE [LARGE SCALE GENOMIC DNA]</scope>
    <source>
        <strain evidence="7 8">KCTC 2396</strain>
    </source>
</reference>
<dbReference type="SUPFAM" id="SSF50022">
    <property type="entry name" value="ISP domain"/>
    <property type="match status" value="1"/>
</dbReference>
<keyword evidence="3" id="KW-0560">Oxidoreductase</keyword>
<evidence type="ECO:0000256" key="3">
    <source>
        <dbReference type="ARBA" id="ARBA00023002"/>
    </source>
</evidence>
<evidence type="ECO:0000256" key="2">
    <source>
        <dbReference type="ARBA" id="ARBA00022723"/>
    </source>
</evidence>
<dbReference type="GO" id="GO:0046872">
    <property type="term" value="F:metal ion binding"/>
    <property type="evidence" value="ECO:0007669"/>
    <property type="project" value="UniProtKB-KW"/>
</dbReference>
<accession>Q2SAY7</accession>
<proteinExistence type="predicted"/>
<dbReference type="PANTHER" id="PTHR21266">
    <property type="entry name" value="IRON-SULFUR DOMAIN CONTAINING PROTEIN"/>
    <property type="match status" value="1"/>
</dbReference>
<evidence type="ECO:0000256" key="4">
    <source>
        <dbReference type="ARBA" id="ARBA00023004"/>
    </source>
</evidence>
<keyword evidence="7" id="KW-0223">Dioxygenase</keyword>
<protein>
    <submittedName>
        <fullName evidence="7">Phenylpropionate dioxygenase and related ring-hydroxylating dioxygenases, large terminal subunit</fullName>
    </submittedName>
</protein>
<organism evidence="7 8">
    <name type="scientific">Hahella chejuensis (strain KCTC 2396)</name>
    <dbReference type="NCBI Taxonomy" id="349521"/>
    <lineage>
        <taxon>Bacteria</taxon>
        <taxon>Pseudomonadati</taxon>
        <taxon>Pseudomonadota</taxon>
        <taxon>Gammaproteobacteria</taxon>
        <taxon>Oceanospirillales</taxon>
        <taxon>Hahellaceae</taxon>
        <taxon>Hahella</taxon>
    </lineage>
</organism>
<dbReference type="Pfam" id="PF19112">
    <property type="entry name" value="VanA_C"/>
    <property type="match status" value="1"/>
</dbReference>